<organism evidence="2 3">
    <name type="scientific">Rhodotorula taiwanensis</name>
    <dbReference type="NCBI Taxonomy" id="741276"/>
    <lineage>
        <taxon>Eukaryota</taxon>
        <taxon>Fungi</taxon>
        <taxon>Dikarya</taxon>
        <taxon>Basidiomycota</taxon>
        <taxon>Pucciniomycotina</taxon>
        <taxon>Microbotryomycetes</taxon>
        <taxon>Sporidiobolales</taxon>
        <taxon>Sporidiobolaceae</taxon>
        <taxon>Rhodotorula</taxon>
    </lineage>
</organism>
<comment type="caution">
    <text evidence="2">The sequence shown here is derived from an EMBL/GenBank/DDBJ whole genome shotgun (WGS) entry which is preliminary data.</text>
</comment>
<name>A0A2S5B1N1_9BASI</name>
<keyword evidence="3" id="KW-1185">Reference proteome</keyword>
<feature type="region of interest" description="Disordered" evidence="1">
    <location>
        <begin position="1"/>
        <end position="299"/>
    </location>
</feature>
<feature type="region of interest" description="Disordered" evidence="1">
    <location>
        <begin position="525"/>
        <end position="576"/>
    </location>
</feature>
<gene>
    <name evidence="2" type="ORF">BMF94_6281</name>
</gene>
<reference evidence="2 3" key="1">
    <citation type="journal article" date="2018" name="Front. Microbiol.">
        <title>Prospects for Fungal Bioremediation of Acidic Radioactive Waste Sites: Characterization and Genome Sequence of Rhodotorula taiwanensis MD1149.</title>
        <authorList>
            <person name="Tkavc R."/>
            <person name="Matrosova V.Y."/>
            <person name="Grichenko O.E."/>
            <person name="Gostincar C."/>
            <person name="Volpe R.P."/>
            <person name="Klimenkova P."/>
            <person name="Gaidamakova E.K."/>
            <person name="Zhou C.E."/>
            <person name="Stewart B.J."/>
            <person name="Lyman M.G."/>
            <person name="Malfatti S.A."/>
            <person name="Rubinfeld B."/>
            <person name="Courtot M."/>
            <person name="Singh J."/>
            <person name="Dalgard C.L."/>
            <person name="Hamilton T."/>
            <person name="Frey K.G."/>
            <person name="Gunde-Cimerman N."/>
            <person name="Dugan L."/>
            <person name="Daly M.J."/>
        </authorList>
    </citation>
    <scope>NUCLEOTIDE SEQUENCE [LARGE SCALE GENOMIC DNA]</scope>
    <source>
        <strain evidence="2 3">MD1149</strain>
    </source>
</reference>
<feature type="region of interest" description="Disordered" evidence="1">
    <location>
        <begin position="450"/>
        <end position="487"/>
    </location>
</feature>
<feature type="compositionally biased region" description="Basic and acidic residues" evidence="1">
    <location>
        <begin position="63"/>
        <end position="74"/>
    </location>
</feature>
<dbReference type="OrthoDB" id="2530476at2759"/>
<accession>A0A2S5B1N1</accession>
<feature type="compositionally biased region" description="Basic and acidic residues" evidence="1">
    <location>
        <begin position="94"/>
        <end position="114"/>
    </location>
</feature>
<sequence>MPETGSHKVPRPITGLLAASRTDQTPAQPVAGPSNAHLRHRYTSNNNTPAPNTGPHVRPTGTRSRDEQDGDAARASKPMQPMSAFLSSSRAPAHARDRASAKKEATRPAREGLPREATPSQRTKRVLADSDELQEWQKEAARVLQRKQRRFEPAPADESPREEETEAVSKGEQPVAEGREEPRKKAMQTLSTLRGLKLPPPPKRLKPPDAPLTKNDRSSVKRPPAAIFDLSSLAPVSLPTTRKASRPPVSPRNPVRQAEPLSRLSALIPPVQIRREGAQQPERKPAQALTSLKPPPVSEIALGNRANEEVETEEWSPKKRKAGYLASGMAARASSLFASGKTEQTLWLHDFSRRLTGLGPTVLPSLQAAVEPDVRVVVLEVLSFGSDEVDSFMMPDRRRERRSTLATCRLIQEPTRAAANTDEGDDWFAAPTRETQGVVLFSLHDQLGQAGSGSARSVPRPSPTKHARTNNLAATPSPQKNRERSLAVPAIPPDLRLIRPGAEVWIWEPFHEVQLVRNDDVGFDLPREPVEAPEPTQEVPSSQDDGPAIVWVPQTPPGGHLPLKKQEPEQVARKGL</sequence>
<feature type="compositionally biased region" description="Polar residues" evidence="1">
    <location>
        <begin position="469"/>
        <end position="479"/>
    </location>
</feature>
<feature type="compositionally biased region" description="Basic and acidic residues" evidence="1">
    <location>
        <begin position="564"/>
        <end position="576"/>
    </location>
</feature>
<feature type="compositionally biased region" description="Basic and acidic residues" evidence="1">
    <location>
        <begin position="273"/>
        <end position="285"/>
    </location>
</feature>
<dbReference type="EMBL" id="PJQD01000098">
    <property type="protein sequence ID" value="POY70698.1"/>
    <property type="molecule type" value="Genomic_DNA"/>
</dbReference>
<evidence type="ECO:0000256" key="1">
    <source>
        <dbReference type="SAM" id="MobiDB-lite"/>
    </source>
</evidence>
<dbReference type="Proteomes" id="UP000237144">
    <property type="component" value="Unassembled WGS sequence"/>
</dbReference>
<dbReference type="AlphaFoldDB" id="A0A2S5B1N1"/>
<protein>
    <submittedName>
        <fullName evidence="2">Uncharacterized protein</fullName>
    </submittedName>
</protein>
<evidence type="ECO:0000313" key="3">
    <source>
        <dbReference type="Proteomes" id="UP000237144"/>
    </source>
</evidence>
<evidence type="ECO:0000313" key="2">
    <source>
        <dbReference type="EMBL" id="POY70698.1"/>
    </source>
</evidence>
<proteinExistence type="predicted"/>